<evidence type="ECO:0000256" key="7">
    <source>
        <dbReference type="ARBA" id="ARBA00023211"/>
    </source>
</evidence>
<evidence type="ECO:0000313" key="11">
    <source>
        <dbReference type="Proteomes" id="UP001162834"/>
    </source>
</evidence>
<dbReference type="SUPFAM" id="SSF55811">
    <property type="entry name" value="Nudix"/>
    <property type="match status" value="1"/>
</dbReference>
<dbReference type="CDD" id="cd18870">
    <property type="entry name" value="NUDIX_AcylCoAdiphos_Nudt19"/>
    <property type="match status" value="1"/>
</dbReference>
<dbReference type="InterPro" id="IPR039121">
    <property type="entry name" value="NUDT19"/>
</dbReference>
<dbReference type="Pfam" id="PF00293">
    <property type="entry name" value="NUDIX"/>
    <property type="match status" value="1"/>
</dbReference>
<organism evidence="10 11">
    <name type="scientific">Capillimicrobium parvum</name>
    <dbReference type="NCBI Taxonomy" id="2884022"/>
    <lineage>
        <taxon>Bacteria</taxon>
        <taxon>Bacillati</taxon>
        <taxon>Actinomycetota</taxon>
        <taxon>Thermoleophilia</taxon>
        <taxon>Solirubrobacterales</taxon>
        <taxon>Capillimicrobiaceae</taxon>
        <taxon>Capillimicrobium</taxon>
    </lineage>
</organism>
<feature type="domain" description="Nudix hydrolase" evidence="9">
    <location>
        <begin position="12"/>
        <end position="155"/>
    </location>
</feature>
<evidence type="ECO:0000256" key="5">
    <source>
        <dbReference type="ARBA" id="ARBA00022801"/>
    </source>
</evidence>
<evidence type="ECO:0000256" key="2">
    <source>
        <dbReference type="ARBA" id="ARBA00001946"/>
    </source>
</evidence>
<comment type="cofactor">
    <cofactor evidence="1">
        <name>Mn(2+)</name>
        <dbReference type="ChEBI" id="CHEBI:29035"/>
    </cofactor>
</comment>
<evidence type="ECO:0000259" key="9">
    <source>
        <dbReference type="PROSITE" id="PS51462"/>
    </source>
</evidence>
<gene>
    <name evidence="10" type="ORF">DSM104329_04591</name>
</gene>
<keyword evidence="6" id="KW-0460">Magnesium</keyword>
<accession>A0A9E6Y1Y5</accession>
<comment type="cofactor">
    <cofactor evidence="2">
        <name>Mg(2+)</name>
        <dbReference type="ChEBI" id="CHEBI:18420"/>
    </cofactor>
</comment>
<dbReference type="Proteomes" id="UP001162834">
    <property type="component" value="Chromosome"/>
</dbReference>
<evidence type="ECO:0000256" key="8">
    <source>
        <dbReference type="RuleBase" id="RU003476"/>
    </source>
</evidence>
<protein>
    <recommendedName>
        <fullName evidence="9">Nudix hydrolase domain-containing protein</fullName>
    </recommendedName>
</protein>
<dbReference type="KEGG" id="sbae:DSM104329_04591"/>
<dbReference type="InterPro" id="IPR020476">
    <property type="entry name" value="Nudix_hydrolase"/>
</dbReference>
<dbReference type="RefSeq" id="WP_259312198.1">
    <property type="nucleotide sequence ID" value="NZ_CP087164.1"/>
</dbReference>
<keyword evidence="11" id="KW-1185">Reference proteome</keyword>
<dbReference type="InterPro" id="IPR020084">
    <property type="entry name" value="NUDIX_hydrolase_CS"/>
</dbReference>
<proteinExistence type="inferred from homology"/>
<dbReference type="GO" id="GO:0016818">
    <property type="term" value="F:hydrolase activity, acting on acid anhydrides, in phosphorus-containing anhydrides"/>
    <property type="evidence" value="ECO:0007669"/>
    <property type="project" value="InterPro"/>
</dbReference>
<evidence type="ECO:0000256" key="3">
    <source>
        <dbReference type="ARBA" id="ARBA00005582"/>
    </source>
</evidence>
<sequence length="199" mass="21404">MEQLNTSGAVSEPRPAASVILVRGGGESLEVLLVQRTSEARFMAGAWVFPGGAVDPGEDERAAAMRELQEEAGVTLGDPGALVAFSRWITPPQVKRRFDTYFFVTALPAGEEPAIDGSECVALGWFTPREALDAHGRGDLLLVFPTIKHLEQLGLFSSADALVEHARGRVVQPVEPRVILTGETARIVLPGEPDYDVET</sequence>
<dbReference type="GO" id="GO:0046872">
    <property type="term" value="F:metal ion binding"/>
    <property type="evidence" value="ECO:0007669"/>
    <property type="project" value="UniProtKB-KW"/>
</dbReference>
<dbReference type="PROSITE" id="PS00893">
    <property type="entry name" value="NUDIX_BOX"/>
    <property type="match status" value="1"/>
</dbReference>
<keyword evidence="7" id="KW-0464">Manganese</keyword>
<keyword evidence="4" id="KW-0479">Metal-binding</keyword>
<evidence type="ECO:0000313" key="10">
    <source>
        <dbReference type="EMBL" id="UGS38168.1"/>
    </source>
</evidence>
<reference evidence="10" key="1">
    <citation type="journal article" date="2022" name="Int. J. Syst. Evol. Microbiol.">
        <title>Pseudomonas aegrilactucae sp. nov. and Pseudomonas morbosilactucae sp. nov., pathogens causing bacterial rot of lettuce in Japan.</title>
        <authorList>
            <person name="Sawada H."/>
            <person name="Fujikawa T."/>
            <person name="Satou M."/>
        </authorList>
    </citation>
    <scope>NUCLEOTIDE SEQUENCE</scope>
    <source>
        <strain evidence="10">0166_1</strain>
    </source>
</reference>
<dbReference type="InterPro" id="IPR000086">
    <property type="entry name" value="NUDIX_hydrolase_dom"/>
</dbReference>
<dbReference type="InterPro" id="IPR015797">
    <property type="entry name" value="NUDIX_hydrolase-like_dom_sf"/>
</dbReference>
<comment type="similarity">
    <text evidence="3 8">Belongs to the Nudix hydrolase family.</text>
</comment>
<evidence type="ECO:0000256" key="6">
    <source>
        <dbReference type="ARBA" id="ARBA00022842"/>
    </source>
</evidence>
<evidence type="ECO:0000256" key="1">
    <source>
        <dbReference type="ARBA" id="ARBA00001936"/>
    </source>
</evidence>
<dbReference type="EMBL" id="CP087164">
    <property type="protein sequence ID" value="UGS38168.1"/>
    <property type="molecule type" value="Genomic_DNA"/>
</dbReference>
<dbReference type="PROSITE" id="PS51462">
    <property type="entry name" value="NUDIX"/>
    <property type="match status" value="1"/>
</dbReference>
<evidence type="ECO:0000256" key="4">
    <source>
        <dbReference type="ARBA" id="ARBA00022723"/>
    </source>
</evidence>
<dbReference type="AlphaFoldDB" id="A0A9E6Y1Y5"/>
<dbReference type="PRINTS" id="PR00502">
    <property type="entry name" value="NUDIXFAMILY"/>
</dbReference>
<name>A0A9E6Y1Y5_9ACTN</name>
<keyword evidence="5 8" id="KW-0378">Hydrolase</keyword>
<dbReference type="Gene3D" id="3.90.79.10">
    <property type="entry name" value="Nucleoside Triphosphate Pyrophosphohydrolase"/>
    <property type="match status" value="2"/>
</dbReference>
<dbReference type="PANTHER" id="PTHR12318">
    <property type="entry name" value="TESTOSTERONE-REGULATED PROTEIN RP2"/>
    <property type="match status" value="1"/>
</dbReference>
<dbReference type="PANTHER" id="PTHR12318:SF0">
    <property type="entry name" value="ACYL-COENZYME A DIPHOSPHATASE NUDT19"/>
    <property type="match status" value="1"/>
</dbReference>